<evidence type="ECO:0000313" key="3">
    <source>
        <dbReference type="EMBL" id="PIO44291.1"/>
    </source>
</evidence>
<organism evidence="3 4">
    <name type="scientific">Phyllobacterium zundukense</name>
    <dbReference type="NCBI Taxonomy" id="1867719"/>
    <lineage>
        <taxon>Bacteria</taxon>
        <taxon>Pseudomonadati</taxon>
        <taxon>Pseudomonadota</taxon>
        <taxon>Alphaproteobacteria</taxon>
        <taxon>Hyphomicrobiales</taxon>
        <taxon>Phyllobacteriaceae</taxon>
        <taxon>Phyllobacterium</taxon>
    </lineage>
</organism>
<dbReference type="GO" id="GO:0071111">
    <property type="term" value="F:cyclic-guanylate-specific phosphodiesterase activity"/>
    <property type="evidence" value="ECO:0007669"/>
    <property type="project" value="InterPro"/>
</dbReference>
<feature type="domain" description="EAL" evidence="1">
    <location>
        <begin position="346"/>
        <end position="601"/>
    </location>
</feature>
<dbReference type="AlphaFoldDB" id="A0A2N9VXS3"/>
<dbReference type="InterPro" id="IPR029787">
    <property type="entry name" value="Nucleotide_cyclase"/>
</dbReference>
<dbReference type="InterPro" id="IPR001633">
    <property type="entry name" value="EAL_dom"/>
</dbReference>
<accession>A0A2N9VXS3</accession>
<dbReference type="CDD" id="cd01949">
    <property type="entry name" value="GGDEF"/>
    <property type="match status" value="1"/>
</dbReference>
<dbReference type="EMBL" id="MZMT01000033">
    <property type="protein sequence ID" value="PIO44291.1"/>
    <property type="molecule type" value="Genomic_DNA"/>
</dbReference>
<dbReference type="Gene3D" id="3.20.20.450">
    <property type="entry name" value="EAL domain"/>
    <property type="match status" value="1"/>
</dbReference>
<dbReference type="Gene3D" id="3.30.70.270">
    <property type="match status" value="1"/>
</dbReference>
<keyword evidence="4" id="KW-1185">Reference proteome</keyword>
<dbReference type="Pfam" id="PF13185">
    <property type="entry name" value="GAF_2"/>
    <property type="match status" value="1"/>
</dbReference>
<dbReference type="SMART" id="SM00267">
    <property type="entry name" value="GGDEF"/>
    <property type="match status" value="1"/>
</dbReference>
<dbReference type="NCBIfam" id="TIGR00254">
    <property type="entry name" value="GGDEF"/>
    <property type="match status" value="1"/>
</dbReference>
<comment type="caution">
    <text evidence="3">The sequence shown here is derived from an EMBL/GenBank/DDBJ whole genome shotgun (WGS) entry which is preliminary data.</text>
</comment>
<dbReference type="OrthoDB" id="9814202at2"/>
<dbReference type="InterPro" id="IPR029016">
    <property type="entry name" value="GAF-like_dom_sf"/>
</dbReference>
<dbReference type="RefSeq" id="WP_100003576.1">
    <property type="nucleotide sequence ID" value="NZ_CP017944.1"/>
</dbReference>
<dbReference type="PANTHER" id="PTHR33121:SF70">
    <property type="entry name" value="SIGNALING PROTEIN YKOW"/>
    <property type="match status" value="1"/>
</dbReference>
<gene>
    <name evidence="3" type="ORF">B5P45_13555</name>
</gene>
<dbReference type="Proteomes" id="UP000232163">
    <property type="component" value="Unassembled WGS sequence"/>
</dbReference>
<dbReference type="PROSITE" id="PS50887">
    <property type="entry name" value="GGDEF"/>
    <property type="match status" value="1"/>
</dbReference>
<dbReference type="Pfam" id="PF00990">
    <property type="entry name" value="GGDEF"/>
    <property type="match status" value="1"/>
</dbReference>
<reference evidence="4" key="1">
    <citation type="journal article" date="2017" name="Int J Environ Stud">
        <title>Does the Miocene-Pliocene relict legume Oxytropis triphylla form nitrogen-fixing nodules with a combination of bacterial strains?</title>
        <authorList>
            <person name="Safronova V."/>
            <person name="Belimov A."/>
            <person name="Sazanova A."/>
            <person name="Kuznetsova I."/>
            <person name="Popova J."/>
            <person name="Andronov E."/>
            <person name="Verkhozina A."/>
            <person name="Tikhonovich I."/>
        </authorList>
    </citation>
    <scope>NUCLEOTIDE SEQUENCE [LARGE SCALE GENOMIC DNA]</scope>
    <source>
        <strain evidence="4">Tri-38</strain>
    </source>
</reference>
<name>A0A2N9VXS3_9HYPH</name>
<dbReference type="InterPro" id="IPR000160">
    <property type="entry name" value="GGDEF_dom"/>
</dbReference>
<dbReference type="Pfam" id="PF00563">
    <property type="entry name" value="EAL"/>
    <property type="match status" value="1"/>
</dbReference>
<sequence length="614" mass="66768">MKPGVSDLLLHIQNEILEAVAYSDKLDEIANVLCRRVENLVPGIICSILTVDADGRLRPLASPSLPESYSTALNGLEIGPSTGSCGTAAYRGEAVIVRDIESDPLWVDFKALALPIGLRACWSTPIKSRDDRVVGTFAFYYKSIRGPDELEKRIVQTCVHLCAIAMEHEEVQARDYRLAYFDALTGISNRSRFDEMLRERITSKVPFGLLLVDIDHLKAVNDTMGHLAGDRLIKGVANLITSGEPHEIAYRLGGDEFAVIVDACGTTDDLAAAAFGILGRTDMLIASGIESLVPSVTIGGALFGADGMEADTLRQNADFALYHAKENDRGGYVHFRPELRTSIIERINAVRNVDSALTDGRIAAYYQPIARLDSAEIVGLEALVRMTDAEGSVTTAGEFATAFTDAKIASRVTETMLKQVAEDIRRWLDLGIPVQHVGINVTTGDFRHGNLQDKIEECFAKANVPLKHILLEVSESVFMGGSDQFVAKAVRVLRDKGLLVALDDFGTGFASLTHLMSFPVDIIKIDQSFVASLAPASASSIIVAAIMDIATRLDMRVVAEGIETAEQVRQLCELGCHLGQGYHFGKPASALETTLLLQEHARDPNTSPYHPFLM</sequence>
<proteinExistence type="predicted"/>
<dbReference type="InterPro" id="IPR050706">
    <property type="entry name" value="Cyclic-di-GMP_PDE-like"/>
</dbReference>
<evidence type="ECO:0000313" key="4">
    <source>
        <dbReference type="Proteomes" id="UP000232163"/>
    </source>
</evidence>
<dbReference type="InterPro" id="IPR035919">
    <property type="entry name" value="EAL_sf"/>
</dbReference>
<evidence type="ECO:0000259" key="1">
    <source>
        <dbReference type="PROSITE" id="PS50883"/>
    </source>
</evidence>
<dbReference type="SUPFAM" id="SSF141868">
    <property type="entry name" value="EAL domain-like"/>
    <property type="match status" value="1"/>
</dbReference>
<evidence type="ECO:0008006" key="5">
    <source>
        <dbReference type="Google" id="ProtNLM"/>
    </source>
</evidence>
<dbReference type="SMART" id="SM00065">
    <property type="entry name" value="GAF"/>
    <property type="match status" value="1"/>
</dbReference>
<dbReference type="InterPro" id="IPR003018">
    <property type="entry name" value="GAF"/>
</dbReference>
<dbReference type="PANTHER" id="PTHR33121">
    <property type="entry name" value="CYCLIC DI-GMP PHOSPHODIESTERASE PDEF"/>
    <property type="match status" value="1"/>
</dbReference>
<dbReference type="PROSITE" id="PS50883">
    <property type="entry name" value="EAL"/>
    <property type="match status" value="1"/>
</dbReference>
<dbReference type="Gene3D" id="3.30.450.40">
    <property type="match status" value="1"/>
</dbReference>
<dbReference type="CDD" id="cd01948">
    <property type="entry name" value="EAL"/>
    <property type="match status" value="1"/>
</dbReference>
<evidence type="ECO:0000259" key="2">
    <source>
        <dbReference type="PROSITE" id="PS50887"/>
    </source>
</evidence>
<protein>
    <recommendedName>
        <fullName evidence="5">Diguanylate cyclase</fullName>
    </recommendedName>
</protein>
<dbReference type="KEGG" id="pht:BLM14_28765"/>
<dbReference type="InterPro" id="IPR043128">
    <property type="entry name" value="Rev_trsase/Diguanyl_cyclase"/>
</dbReference>
<dbReference type="SMART" id="SM00052">
    <property type="entry name" value="EAL"/>
    <property type="match status" value="1"/>
</dbReference>
<feature type="domain" description="GGDEF" evidence="2">
    <location>
        <begin position="205"/>
        <end position="337"/>
    </location>
</feature>
<dbReference type="SUPFAM" id="SSF55073">
    <property type="entry name" value="Nucleotide cyclase"/>
    <property type="match status" value="1"/>
</dbReference>
<dbReference type="SUPFAM" id="SSF55781">
    <property type="entry name" value="GAF domain-like"/>
    <property type="match status" value="1"/>
</dbReference>